<accession>A0A7X3K2W7</accession>
<dbReference type="CDD" id="cd06558">
    <property type="entry name" value="crotonase-like"/>
    <property type="match status" value="1"/>
</dbReference>
<dbReference type="GO" id="GO:0016829">
    <property type="term" value="F:lyase activity"/>
    <property type="evidence" value="ECO:0007669"/>
    <property type="project" value="UniProtKB-KW"/>
</dbReference>
<evidence type="ECO:0000256" key="3">
    <source>
        <dbReference type="RuleBase" id="RU003707"/>
    </source>
</evidence>
<dbReference type="GO" id="GO:0016853">
    <property type="term" value="F:isomerase activity"/>
    <property type="evidence" value="ECO:0007669"/>
    <property type="project" value="UniProtKB-KW"/>
</dbReference>
<dbReference type="FunFam" id="3.90.226.10:FF:000009">
    <property type="entry name" value="Carnitinyl-CoA dehydratase"/>
    <property type="match status" value="1"/>
</dbReference>
<dbReference type="RefSeq" id="WP_210252408.1">
    <property type="nucleotide sequence ID" value="NZ_WQRF01000001.1"/>
</dbReference>
<dbReference type="PANTHER" id="PTHR11941">
    <property type="entry name" value="ENOYL-COA HYDRATASE-RELATED"/>
    <property type="match status" value="1"/>
</dbReference>
<protein>
    <submittedName>
        <fullName evidence="4">Enoyl-CoA hydratase/isomerase family protein</fullName>
    </submittedName>
</protein>
<dbReference type="Pfam" id="PF00378">
    <property type="entry name" value="ECH_1"/>
    <property type="match status" value="1"/>
</dbReference>
<dbReference type="AlphaFoldDB" id="A0A7X3K2W7"/>
<dbReference type="InterPro" id="IPR018376">
    <property type="entry name" value="Enoyl-CoA_hyd/isom_CS"/>
</dbReference>
<keyword evidence="4" id="KW-0413">Isomerase</keyword>
<evidence type="ECO:0000256" key="2">
    <source>
        <dbReference type="ARBA" id="ARBA00023239"/>
    </source>
</evidence>
<gene>
    <name evidence="4" type="ORF">GO014_04995</name>
</gene>
<comment type="caution">
    <text evidence="4">The sequence shown here is derived from an EMBL/GenBank/DDBJ whole genome shotgun (WGS) entry which is preliminary data.</text>
</comment>
<sequence>MTQPQLVETEVRSDGIAILTLSNPPLNLNTLTTLDQLVETCGRLAADDKVRVVIITGAGDRAFCAGSDIKEFADVRDQVVDKKLSKENTAFTAIEQLPMPVIAALNGTTLGGGAEIALACDLRIIDEKAKIGFPEVKLGVFPGSGGVFRLPRLVGPSVAMELLYTGDLVDASYALGVGLVNRIAPAGNTLEAALALASAIAKGPALALSLIKAGVRDSLLQDTRAATDRTLADSHAVFTGPDIEEGIDAFFAKRKPEFTAPRRPRQ</sequence>
<comment type="similarity">
    <text evidence="1 3">Belongs to the enoyl-CoA hydratase/isomerase family.</text>
</comment>
<reference evidence="4 5" key="1">
    <citation type="submission" date="2019-12" db="EMBL/GenBank/DDBJ databases">
        <title>Devosia maris sp. nov., isolated from the deep seawater.</title>
        <authorList>
            <person name="Liu Y."/>
        </authorList>
    </citation>
    <scope>NUCLEOTIDE SEQUENCE [LARGE SCALE GENOMIC DNA]</scope>
    <source>
        <strain evidence="4 5">L53-10-65</strain>
    </source>
</reference>
<evidence type="ECO:0000313" key="4">
    <source>
        <dbReference type="EMBL" id="MVS98378.1"/>
    </source>
</evidence>
<dbReference type="EMBL" id="WQRF01000001">
    <property type="protein sequence ID" value="MVS98378.1"/>
    <property type="molecule type" value="Genomic_DNA"/>
</dbReference>
<keyword evidence="5" id="KW-1185">Reference proteome</keyword>
<dbReference type="PROSITE" id="PS00166">
    <property type="entry name" value="ENOYL_COA_HYDRATASE"/>
    <property type="match status" value="1"/>
</dbReference>
<dbReference type="Proteomes" id="UP000438106">
    <property type="component" value="Unassembled WGS sequence"/>
</dbReference>
<keyword evidence="2" id="KW-0456">Lyase</keyword>
<dbReference type="GO" id="GO:0006635">
    <property type="term" value="P:fatty acid beta-oxidation"/>
    <property type="evidence" value="ECO:0007669"/>
    <property type="project" value="TreeGrafter"/>
</dbReference>
<dbReference type="InterPro" id="IPR001753">
    <property type="entry name" value="Enoyl-CoA_hydra/iso"/>
</dbReference>
<evidence type="ECO:0000313" key="5">
    <source>
        <dbReference type="Proteomes" id="UP000438106"/>
    </source>
</evidence>
<evidence type="ECO:0000256" key="1">
    <source>
        <dbReference type="ARBA" id="ARBA00005254"/>
    </source>
</evidence>
<proteinExistence type="inferred from homology"/>
<dbReference type="Gene3D" id="3.90.226.10">
    <property type="entry name" value="2-enoyl-CoA Hydratase, Chain A, domain 1"/>
    <property type="match status" value="1"/>
</dbReference>
<organism evidence="4 5">
    <name type="scientific">Devosia marina</name>
    <dbReference type="NCBI Taxonomy" id="2683198"/>
    <lineage>
        <taxon>Bacteria</taxon>
        <taxon>Pseudomonadati</taxon>
        <taxon>Pseudomonadota</taxon>
        <taxon>Alphaproteobacteria</taxon>
        <taxon>Hyphomicrobiales</taxon>
        <taxon>Devosiaceae</taxon>
        <taxon>Devosia</taxon>
    </lineage>
</organism>
<name>A0A7X3K2W7_9HYPH</name>
<dbReference type="PANTHER" id="PTHR11941:SF54">
    <property type="entry name" value="ENOYL-COA HYDRATASE, MITOCHONDRIAL"/>
    <property type="match status" value="1"/>
</dbReference>
<dbReference type="SUPFAM" id="SSF52096">
    <property type="entry name" value="ClpP/crotonase"/>
    <property type="match status" value="1"/>
</dbReference>
<dbReference type="InterPro" id="IPR029045">
    <property type="entry name" value="ClpP/crotonase-like_dom_sf"/>
</dbReference>